<dbReference type="Pfam" id="PF11198">
    <property type="entry name" value="DUF2857"/>
    <property type="match status" value="1"/>
</dbReference>
<sequence>MNPHHRLPNIHLHLRRRGDSADSRLPGIPIYDSQYVASILQHIADRADVADLEHLEAHLSPSTLNLLRQIPTHELLRLAEQRPAFCSICVDEPMLHLAINRLRRIHAEQEETMWFIRRGAPAAAMLELFGINEMEYRRLRGVAGPATRRGRTPKLDGHLAEEVRRSWNRTRGSDDLAQRFHQLVDSYPNIHVATLWAAIKEIAS</sequence>
<dbReference type="InterPro" id="IPR021364">
    <property type="entry name" value="DUF2857"/>
</dbReference>
<organism evidence="1 2">
    <name type="scientific">Parasulfuritortus cantonensis</name>
    <dbReference type="NCBI Taxonomy" id="2528202"/>
    <lineage>
        <taxon>Bacteria</taxon>
        <taxon>Pseudomonadati</taxon>
        <taxon>Pseudomonadota</taxon>
        <taxon>Betaproteobacteria</taxon>
        <taxon>Nitrosomonadales</taxon>
        <taxon>Thiobacillaceae</taxon>
        <taxon>Parasulfuritortus</taxon>
    </lineage>
</organism>
<accession>A0A4R1BDW7</accession>
<comment type="caution">
    <text evidence="1">The sequence shown here is derived from an EMBL/GenBank/DDBJ whole genome shotgun (WGS) entry which is preliminary data.</text>
</comment>
<reference evidence="1 2" key="1">
    <citation type="submission" date="2019-03" db="EMBL/GenBank/DDBJ databases">
        <title>Genome sequence of Thiobacillaceae bacterium LSR1, a sulfur-oxidizing bacterium isolated from freshwater sediment.</title>
        <authorList>
            <person name="Li S."/>
        </authorList>
    </citation>
    <scope>NUCLEOTIDE SEQUENCE [LARGE SCALE GENOMIC DNA]</scope>
    <source>
        <strain evidence="1 2">LSR1</strain>
    </source>
</reference>
<dbReference type="RefSeq" id="WP_131446289.1">
    <property type="nucleotide sequence ID" value="NZ_SJZB01000029.1"/>
</dbReference>
<evidence type="ECO:0000313" key="1">
    <source>
        <dbReference type="EMBL" id="TCJ15188.1"/>
    </source>
</evidence>
<proteinExistence type="predicted"/>
<evidence type="ECO:0000313" key="2">
    <source>
        <dbReference type="Proteomes" id="UP000295443"/>
    </source>
</evidence>
<dbReference type="Proteomes" id="UP000295443">
    <property type="component" value="Unassembled WGS sequence"/>
</dbReference>
<dbReference type="EMBL" id="SJZB01000029">
    <property type="protein sequence ID" value="TCJ15188.1"/>
    <property type="molecule type" value="Genomic_DNA"/>
</dbReference>
<gene>
    <name evidence="1" type="ORF">EZJ19_07720</name>
</gene>
<name>A0A4R1BDW7_9PROT</name>
<dbReference type="AlphaFoldDB" id="A0A4R1BDW7"/>
<keyword evidence="2" id="KW-1185">Reference proteome</keyword>
<protein>
    <submittedName>
        <fullName evidence="1">DUF2857 family protein</fullName>
    </submittedName>
</protein>